<feature type="region of interest" description="Disordered" evidence="1">
    <location>
        <begin position="1"/>
        <end position="72"/>
    </location>
</feature>
<feature type="transmembrane region" description="Helical" evidence="2">
    <location>
        <begin position="173"/>
        <end position="200"/>
    </location>
</feature>
<dbReference type="OrthoDB" id="1699231at2759"/>
<keyword evidence="2" id="KW-0472">Membrane</keyword>
<dbReference type="EMBL" id="MU129178">
    <property type="protein sequence ID" value="KAF9505019.1"/>
    <property type="molecule type" value="Genomic_DNA"/>
</dbReference>
<keyword evidence="2" id="KW-1133">Transmembrane helix</keyword>
<reference evidence="3" key="1">
    <citation type="journal article" date="2020" name="Nat. Commun.">
        <title>Large-scale genome sequencing of mycorrhizal fungi provides insights into the early evolution of symbiotic traits.</title>
        <authorList>
            <person name="Miyauchi S."/>
            <person name="Kiss E."/>
            <person name="Kuo A."/>
            <person name="Drula E."/>
            <person name="Kohler A."/>
            <person name="Sanchez-Garcia M."/>
            <person name="Morin E."/>
            <person name="Andreopoulos B."/>
            <person name="Barry K.W."/>
            <person name="Bonito G."/>
            <person name="Buee M."/>
            <person name="Carver A."/>
            <person name="Chen C."/>
            <person name="Cichocki N."/>
            <person name="Clum A."/>
            <person name="Culley D."/>
            <person name="Crous P.W."/>
            <person name="Fauchery L."/>
            <person name="Girlanda M."/>
            <person name="Hayes R.D."/>
            <person name="Keri Z."/>
            <person name="LaButti K."/>
            <person name="Lipzen A."/>
            <person name="Lombard V."/>
            <person name="Magnuson J."/>
            <person name="Maillard F."/>
            <person name="Murat C."/>
            <person name="Nolan M."/>
            <person name="Ohm R.A."/>
            <person name="Pangilinan J."/>
            <person name="Pereira M.F."/>
            <person name="Perotto S."/>
            <person name="Peter M."/>
            <person name="Pfister S."/>
            <person name="Riley R."/>
            <person name="Sitrit Y."/>
            <person name="Stielow J.B."/>
            <person name="Szollosi G."/>
            <person name="Zifcakova L."/>
            <person name="Stursova M."/>
            <person name="Spatafora J.W."/>
            <person name="Tedersoo L."/>
            <person name="Vaario L.M."/>
            <person name="Yamada A."/>
            <person name="Yan M."/>
            <person name="Wang P."/>
            <person name="Xu J."/>
            <person name="Bruns T."/>
            <person name="Baldrian P."/>
            <person name="Vilgalys R."/>
            <person name="Dunand C."/>
            <person name="Henrissat B."/>
            <person name="Grigoriev I.V."/>
            <person name="Hibbett D."/>
            <person name="Nagy L.G."/>
            <person name="Martin F.M."/>
        </authorList>
    </citation>
    <scope>NUCLEOTIDE SEQUENCE</scope>
    <source>
        <strain evidence="3">UP504</strain>
    </source>
</reference>
<accession>A0A9P6AGU9</accession>
<comment type="caution">
    <text evidence="3">The sequence shown here is derived from an EMBL/GenBank/DDBJ whole genome shotgun (WGS) entry which is preliminary data.</text>
</comment>
<protein>
    <submittedName>
        <fullName evidence="3">Uncharacterized protein</fullName>
    </submittedName>
</protein>
<keyword evidence="4" id="KW-1185">Reference proteome</keyword>
<feature type="compositionally biased region" description="Basic and acidic residues" evidence="1">
    <location>
        <begin position="1"/>
        <end position="10"/>
    </location>
</feature>
<evidence type="ECO:0000256" key="1">
    <source>
        <dbReference type="SAM" id="MobiDB-lite"/>
    </source>
</evidence>
<evidence type="ECO:0000313" key="3">
    <source>
        <dbReference type="EMBL" id="KAF9505019.1"/>
    </source>
</evidence>
<proteinExistence type="predicted"/>
<dbReference type="AlphaFoldDB" id="A0A9P6AGU9"/>
<name>A0A9P6AGU9_9AGAM</name>
<gene>
    <name evidence="3" type="ORF">BS47DRAFT_1368376</name>
</gene>
<sequence>MGLLAKREPRYQSMEAGPRRAARLVTGFSHPSDSPESSDMVSLGRQLAERSSSVTDASLGIRDNKKTKPKPPLLGCDTPAAVIVHPNTPPFDRGSFDRRKRRMAARIPSEHVRETSRVKQEWFGLIFLPVVSFAAQALVAIIYFMEKLSFMDAEPPRCLRRRTIDLSIQFTLFWMPFIVLLRGGTTSLSSSFLATAAWFYDGQQSLDKMSFCETVSSVLAIHPNGTTAT</sequence>
<evidence type="ECO:0000256" key="2">
    <source>
        <dbReference type="SAM" id="Phobius"/>
    </source>
</evidence>
<dbReference type="Proteomes" id="UP000886523">
    <property type="component" value="Unassembled WGS sequence"/>
</dbReference>
<feature type="compositionally biased region" description="Polar residues" evidence="1">
    <location>
        <begin position="29"/>
        <end position="40"/>
    </location>
</feature>
<keyword evidence="2" id="KW-0812">Transmembrane</keyword>
<feature type="transmembrane region" description="Helical" evidence="2">
    <location>
        <begin position="122"/>
        <end position="145"/>
    </location>
</feature>
<evidence type="ECO:0000313" key="4">
    <source>
        <dbReference type="Proteomes" id="UP000886523"/>
    </source>
</evidence>
<organism evidence="3 4">
    <name type="scientific">Hydnum rufescens UP504</name>
    <dbReference type="NCBI Taxonomy" id="1448309"/>
    <lineage>
        <taxon>Eukaryota</taxon>
        <taxon>Fungi</taxon>
        <taxon>Dikarya</taxon>
        <taxon>Basidiomycota</taxon>
        <taxon>Agaricomycotina</taxon>
        <taxon>Agaricomycetes</taxon>
        <taxon>Cantharellales</taxon>
        <taxon>Hydnaceae</taxon>
        <taxon>Hydnum</taxon>
    </lineage>
</organism>